<evidence type="ECO:0000256" key="3">
    <source>
        <dbReference type="SAM" id="Coils"/>
    </source>
</evidence>
<keyword evidence="3" id="KW-0175">Coiled coil</keyword>
<evidence type="ECO:0000313" key="5">
    <source>
        <dbReference type="Proteomes" id="UP000198703"/>
    </source>
</evidence>
<organism evidence="4 5">
    <name type="scientific">Rubrimonas cliftonensis</name>
    <dbReference type="NCBI Taxonomy" id="89524"/>
    <lineage>
        <taxon>Bacteria</taxon>
        <taxon>Pseudomonadati</taxon>
        <taxon>Pseudomonadota</taxon>
        <taxon>Alphaproteobacteria</taxon>
        <taxon>Rhodobacterales</taxon>
        <taxon>Paracoccaceae</taxon>
        <taxon>Rubrimonas</taxon>
    </lineage>
</organism>
<dbReference type="AlphaFoldDB" id="A0A1H4FYC2"/>
<feature type="coiled-coil region" evidence="3">
    <location>
        <begin position="150"/>
        <end position="180"/>
    </location>
</feature>
<dbReference type="InterPro" id="IPR044946">
    <property type="entry name" value="Restrct_endonuc_typeI_TRD_sf"/>
</dbReference>
<dbReference type="OrthoDB" id="164285at2"/>
<dbReference type="PANTHER" id="PTHR30408:SF12">
    <property type="entry name" value="TYPE I RESTRICTION ENZYME MJAVIII SPECIFICITY SUBUNIT"/>
    <property type="match status" value="1"/>
</dbReference>
<proteinExistence type="predicted"/>
<keyword evidence="1" id="KW-0680">Restriction system</keyword>
<dbReference type="PANTHER" id="PTHR30408">
    <property type="entry name" value="TYPE-1 RESTRICTION ENZYME ECOKI SPECIFICITY PROTEIN"/>
    <property type="match status" value="1"/>
</dbReference>
<dbReference type="RefSeq" id="WP_093256418.1">
    <property type="nucleotide sequence ID" value="NZ_FNQM01000031.1"/>
</dbReference>
<dbReference type="SUPFAM" id="SSF116734">
    <property type="entry name" value="DNA methylase specificity domain"/>
    <property type="match status" value="2"/>
</dbReference>
<evidence type="ECO:0000256" key="1">
    <source>
        <dbReference type="ARBA" id="ARBA00022747"/>
    </source>
</evidence>
<dbReference type="GO" id="GO:0003677">
    <property type="term" value="F:DNA binding"/>
    <property type="evidence" value="ECO:0007669"/>
    <property type="project" value="UniProtKB-KW"/>
</dbReference>
<sequence length="387" mass="42661">MTASRWPMVALGEVLRPNQNWIEIEPDTAYQQVTVKLWGKGVVQRAVVEGSDIAASTQVRIKAGQFIASRIDARHGAFGLVPDCLDGAVVSGDFPCFDVDEDRLIAGYLHWISRTDEFVALARAGSEGSTNRVRLKERRFLLQEIPLPPLEEQRRIVAQLDEAAERIARRAAAAQAMEAELAATLRAAFRAAAGDRRARFGDLMRLRPTDTVVQPTTSYAFAGVYSFARGVFRSVVKQGAETSYERLTKLRTGDFVYPKLMAWEGAFGLVPESCDGCFVTPEFPVFEVDEDAVAPELIELHFRDSANWPKSTGTNMRRKRIKPDLFLALEMPLPPRDAQRALAAACARANAALAAQRAATTELDQLLPAMLHEMFGVRTDAAPLAAE</sequence>
<name>A0A1H4FYC2_9RHOB</name>
<evidence type="ECO:0000256" key="2">
    <source>
        <dbReference type="ARBA" id="ARBA00023125"/>
    </source>
</evidence>
<dbReference type="Proteomes" id="UP000198703">
    <property type="component" value="Unassembled WGS sequence"/>
</dbReference>
<keyword evidence="2" id="KW-0238">DNA-binding</keyword>
<gene>
    <name evidence="4" type="ORF">SAMN05444370_13122</name>
</gene>
<dbReference type="Gene3D" id="3.90.220.20">
    <property type="entry name" value="DNA methylase specificity domains"/>
    <property type="match status" value="3"/>
</dbReference>
<dbReference type="InterPro" id="IPR052021">
    <property type="entry name" value="Type-I_RS_S_subunit"/>
</dbReference>
<reference evidence="4 5" key="1">
    <citation type="submission" date="2016-10" db="EMBL/GenBank/DDBJ databases">
        <authorList>
            <person name="de Groot N.N."/>
        </authorList>
    </citation>
    <scope>NUCLEOTIDE SEQUENCE [LARGE SCALE GENOMIC DNA]</scope>
    <source>
        <strain evidence="4 5">DSM 15345</strain>
    </source>
</reference>
<accession>A0A1H4FYC2</accession>
<dbReference type="GO" id="GO:0009307">
    <property type="term" value="P:DNA restriction-modification system"/>
    <property type="evidence" value="ECO:0007669"/>
    <property type="project" value="UniProtKB-KW"/>
</dbReference>
<dbReference type="STRING" id="89524.SAMN05444370_13122"/>
<evidence type="ECO:0000313" key="4">
    <source>
        <dbReference type="EMBL" id="SEB02315.1"/>
    </source>
</evidence>
<dbReference type="EMBL" id="FNQM01000031">
    <property type="protein sequence ID" value="SEB02315.1"/>
    <property type="molecule type" value="Genomic_DNA"/>
</dbReference>
<keyword evidence="5" id="KW-1185">Reference proteome</keyword>
<protein>
    <submittedName>
        <fullName evidence="4">Type I restriction enzyme, S subunit</fullName>
    </submittedName>
</protein>